<dbReference type="PANTHER" id="PTHR22916">
    <property type="entry name" value="GLYCOSYLTRANSFERASE"/>
    <property type="match status" value="1"/>
</dbReference>
<protein>
    <recommendedName>
        <fullName evidence="2">Glycosyltransferase 2-like domain-containing protein</fullName>
    </recommendedName>
</protein>
<dbReference type="SUPFAM" id="SSF53448">
    <property type="entry name" value="Nucleotide-diphospho-sugar transferases"/>
    <property type="match status" value="1"/>
</dbReference>
<sequence>MHDNENNKLKFTIVTCTYNSAKFLKENISSVENQDYKYFEHLFIDAFSTDGTVNIIKDYQLRYPDKVRLIQQEPKGISNAMNLGIKNAKGEIIIHLHSDDYFYINHVLSLVDKIFGNGSAMVVVGNCIYKKDDGLHSIWPKNRFVLWLFYKFMGAYLFFRNGIPHPSTFIKKEVFERRGKFLENLKVVMDYEMWFRLLKKEKFVFIKDFLSVYRAHGATVSGIYAEAGKKEIIGIYKKYRKQYFLEFIISIIIIKPIVNIRNMIKRMLSS</sequence>
<keyword evidence="1" id="KW-1133">Transmembrane helix</keyword>
<keyword evidence="1" id="KW-0472">Membrane</keyword>
<reference evidence="3 4" key="1">
    <citation type="journal article" date="2016" name="Nat. Commun.">
        <title>Thousands of microbial genomes shed light on interconnected biogeochemical processes in an aquifer system.</title>
        <authorList>
            <person name="Anantharaman K."/>
            <person name="Brown C.T."/>
            <person name="Hug L.A."/>
            <person name="Sharon I."/>
            <person name="Castelle C.J."/>
            <person name="Probst A.J."/>
            <person name="Thomas B.C."/>
            <person name="Singh A."/>
            <person name="Wilkins M.J."/>
            <person name="Karaoz U."/>
            <person name="Brodie E.L."/>
            <person name="Williams K.H."/>
            <person name="Hubbard S.S."/>
            <person name="Banfield J.F."/>
        </authorList>
    </citation>
    <scope>NUCLEOTIDE SEQUENCE [LARGE SCALE GENOMIC DNA]</scope>
</reference>
<organism evidence="3 4">
    <name type="scientific">Candidatus Magasanikbacteria bacterium RIFOXYC12_FULL_33_11</name>
    <dbReference type="NCBI Taxonomy" id="1798701"/>
    <lineage>
        <taxon>Bacteria</taxon>
        <taxon>Candidatus Magasanikiibacteriota</taxon>
    </lineage>
</organism>
<evidence type="ECO:0000256" key="1">
    <source>
        <dbReference type="SAM" id="Phobius"/>
    </source>
</evidence>
<evidence type="ECO:0000313" key="3">
    <source>
        <dbReference type="EMBL" id="OGH84949.1"/>
    </source>
</evidence>
<dbReference type="InterPro" id="IPR029044">
    <property type="entry name" value="Nucleotide-diphossugar_trans"/>
</dbReference>
<accession>A0A1F6NM53</accession>
<feature type="transmembrane region" description="Helical" evidence="1">
    <location>
        <begin position="243"/>
        <end position="264"/>
    </location>
</feature>
<dbReference type="EMBL" id="MFQW01000054">
    <property type="protein sequence ID" value="OGH84949.1"/>
    <property type="molecule type" value="Genomic_DNA"/>
</dbReference>
<dbReference type="InterPro" id="IPR001173">
    <property type="entry name" value="Glyco_trans_2-like"/>
</dbReference>
<dbReference type="Gene3D" id="3.90.550.10">
    <property type="entry name" value="Spore Coat Polysaccharide Biosynthesis Protein SpsA, Chain A"/>
    <property type="match status" value="1"/>
</dbReference>
<name>A0A1F6NM53_9BACT</name>
<gene>
    <name evidence="3" type="ORF">A2493_01880</name>
</gene>
<dbReference type="GO" id="GO:0016758">
    <property type="term" value="F:hexosyltransferase activity"/>
    <property type="evidence" value="ECO:0007669"/>
    <property type="project" value="UniProtKB-ARBA"/>
</dbReference>
<feature type="domain" description="Glycosyltransferase 2-like" evidence="2">
    <location>
        <begin position="12"/>
        <end position="176"/>
    </location>
</feature>
<dbReference type="AlphaFoldDB" id="A0A1F6NM53"/>
<keyword evidence="1" id="KW-0812">Transmembrane</keyword>
<dbReference type="PANTHER" id="PTHR22916:SF3">
    <property type="entry name" value="UDP-GLCNAC:BETAGAL BETA-1,3-N-ACETYLGLUCOSAMINYLTRANSFERASE-LIKE PROTEIN 1"/>
    <property type="match status" value="1"/>
</dbReference>
<dbReference type="Pfam" id="PF00535">
    <property type="entry name" value="Glycos_transf_2"/>
    <property type="match status" value="1"/>
</dbReference>
<comment type="caution">
    <text evidence="3">The sequence shown here is derived from an EMBL/GenBank/DDBJ whole genome shotgun (WGS) entry which is preliminary data.</text>
</comment>
<dbReference type="Proteomes" id="UP000178349">
    <property type="component" value="Unassembled WGS sequence"/>
</dbReference>
<evidence type="ECO:0000313" key="4">
    <source>
        <dbReference type="Proteomes" id="UP000178349"/>
    </source>
</evidence>
<proteinExistence type="predicted"/>
<dbReference type="CDD" id="cd06433">
    <property type="entry name" value="GT_2_WfgS_like"/>
    <property type="match status" value="1"/>
</dbReference>
<evidence type="ECO:0000259" key="2">
    <source>
        <dbReference type="Pfam" id="PF00535"/>
    </source>
</evidence>